<gene>
    <name evidence="3" type="ORF">LTR36_009902</name>
</gene>
<dbReference type="InterPro" id="IPR033979">
    <property type="entry name" value="MINDY_domain"/>
</dbReference>
<evidence type="ECO:0000313" key="4">
    <source>
        <dbReference type="Proteomes" id="UP001324427"/>
    </source>
</evidence>
<feature type="region of interest" description="Disordered" evidence="1">
    <location>
        <begin position="800"/>
        <end position="1006"/>
    </location>
</feature>
<dbReference type="GO" id="GO:1990380">
    <property type="term" value="F:K48-linked deubiquitinase activity"/>
    <property type="evidence" value="ECO:0007669"/>
    <property type="project" value="InterPro"/>
</dbReference>
<dbReference type="Proteomes" id="UP001324427">
    <property type="component" value="Unassembled WGS sequence"/>
</dbReference>
<comment type="caution">
    <text evidence="3">The sequence shown here is derived from an EMBL/GenBank/DDBJ whole genome shotgun (WGS) entry which is preliminary data.</text>
</comment>
<protein>
    <recommendedName>
        <fullName evidence="2">MINDY deubiquitinase domain-containing protein</fullName>
    </recommendedName>
</protein>
<evidence type="ECO:0000313" key="3">
    <source>
        <dbReference type="EMBL" id="KAK4540004.1"/>
    </source>
</evidence>
<feature type="compositionally biased region" description="Basic and acidic residues" evidence="1">
    <location>
        <begin position="139"/>
        <end position="151"/>
    </location>
</feature>
<organism evidence="3 4">
    <name type="scientific">Oleoguttula mirabilis</name>
    <dbReference type="NCBI Taxonomy" id="1507867"/>
    <lineage>
        <taxon>Eukaryota</taxon>
        <taxon>Fungi</taxon>
        <taxon>Dikarya</taxon>
        <taxon>Ascomycota</taxon>
        <taxon>Pezizomycotina</taxon>
        <taxon>Dothideomycetes</taxon>
        <taxon>Dothideomycetidae</taxon>
        <taxon>Mycosphaerellales</taxon>
        <taxon>Teratosphaeriaceae</taxon>
        <taxon>Oleoguttula</taxon>
    </lineage>
</organism>
<feature type="compositionally biased region" description="Basic and acidic residues" evidence="1">
    <location>
        <begin position="804"/>
        <end position="821"/>
    </location>
</feature>
<dbReference type="Pfam" id="PF04424">
    <property type="entry name" value="MINDY_DUB"/>
    <property type="match status" value="1"/>
</dbReference>
<sequence>MVTRKPVGPPLSTSPKANNATTNPPYPTTPTTTGLDRAKTLHSAKSVYSPDLKSSPAFDLIDMNEARQRPRRDSDVSSHGTWDSEDEGETRDTPVEAEVPKPLRIRPSHQDIQQQQDKEALPSILRPGPADGVAQQTRRSHESQRHDEESRANPWASGAVEQQRDGQAASHNPYRQQNGLALETSQAAWQDMSSTPAAPANAPPAPPVELPTMHTPAEELSRMSLGEQRASVEEKPFETAEVLAVPQQGRSPLAPVTEQSQGEDQDFFSNNPWRRPSQEQNEAVAPPPGSPLQAPLQPEQPRYAPPPGPPPKAVASTSLIDHEGYPQYPSTHAQAAQEPHRPAPISTSRPSASQATDSTPETPQTRATRQRSEHYQIKHVNWYDASYSSDPRFKSAMRRSPILTQNANGPCPLLALVNALVLSTPQNLETALIETLRTREQVSLGLLLDAVFDELTSGRRGNTRHELPDVGELYAFLLALHTGMNVNPRFVTPTSAPRGSLDNSPADKMAVHPVERAQAKAGCFEETKEMRLYSTFNIPLIHGWTAPKDTPAYMAFERSAQTFEDAQNIQFMESELEDKMQSEGLGAEEEQALQDIGTIKSFLNTWPTQLTDYGLETISASLKPGQIAILFRNDHFSTVYKEPKHGALMTLVTDAGYSSHEEIVWESLVDVNGAASEMFSGDFRGVSHGPEVGGRLNENSSAGGEEGWQTVQGRNRYQDQQSQQTRTEGPLRVTTGTATNGLDTPPPLPGPRPSSRQDAGTLAAAAAVGGASLSVPTEPLQRTASEQEDHDLALALQLQEEEEDHHRQAEQRRRREQELSERYLSTESVSPEGPRPPIPPRRSGNQQRTSQAPTGGRPPVTRRPEDQAAGADAPPTYEQSASDRPYRPAGSTATGGTQQGNPLNAYDALRRQQSAYAQQSSTTINSTSTGGGSTGPAAGRPGSYAAQGRRRSDGNRIRRRSSQVVPGSPVAGQQQQVMPGGFGHVAPGGGMATGAGGGRPGVNQAAGLRDAEERCVVM</sequence>
<keyword evidence="4" id="KW-1185">Reference proteome</keyword>
<dbReference type="GO" id="GO:0071944">
    <property type="term" value="C:cell periphery"/>
    <property type="evidence" value="ECO:0007669"/>
    <property type="project" value="TreeGrafter"/>
</dbReference>
<reference evidence="3 4" key="1">
    <citation type="submission" date="2021-11" db="EMBL/GenBank/DDBJ databases">
        <title>Black yeast isolated from Biological Soil Crust.</title>
        <authorList>
            <person name="Kurbessoian T."/>
        </authorList>
    </citation>
    <scope>NUCLEOTIDE SEQUENCE [LARGE SCALE GENOMIC DNA]</scope>
    <source>
        <strain evidence="3 4">CCFEE 5522</strain>
    </source>
</reference>
<dbReference type="AlphaFoldDB" id="A0AAV9J5U5"/>
<dbReference type="InterPro" id="IPR007518">
    <property type="entry name" value="MINDY"/>
</dbReference>
<feature type="compositionally biased region" description="Basic and acidic residues" evidence="1">
    <location>
        <begin position="90"/>
        <end position="101"/>
    </location>
</feature>
<dbReference type="PANTHER" id="PTHR18063:SF6">
    <property type="entry name" value="UBIQUITIN CARBOXYL-TERMINAL HYDROLASE"/>
    <property type="match status" value="1"/>
</dbReference>
<dbReference type="EMBL" id="JAVFHQ010000077">
    <property type="protein sequence ID" value="KAK4540004.1"/>
    <property type="molecule type" value="Genomic_DNA"/>
</dbReference>
<dbReference type="GO" id="GO:0016807">
    <property type="term" value="F:cysteine-type carboxypeptidase activity"/>
    <property type="evidence" value="ECO:0007669"/>
    <property type="project" value="TreeGrafter"/>
</dbReference>
<feature type="domain" description="MINDY deubiquitinase" evidence="2">
    <location>
        <begin position="374"/>
        <end position="683"/>
    </location>
</feature>
<feature type="compositionally biased region" description="Basic and acidic residues" evidence="1">
    <location>
        <begin position="64"/>
        <end position="76"/>
    </location>
</feature>
<feature type="region of interest" description="Disordered" evidence="1">
    <location>
        <begin position="1"/>
        <end position="373"/>
    </location>
</feature>
<feature type="compositionally biased region" description="Low complexity" evidence="1">
    <location>
        <begin position="912"/>
        <end position="928"/>
    </location>
</feature>
<feature type="compositionally biased region" description="Gly residues" evidence="1">
    <location>
        <begin position="980"/>
        <end position="1000"/>
    </location>
</feature>
<evidence type="ECO:0000259" key="2">
    <source>
        <dbReference type="Pfam" id="PF04424"/>
    </source>
</evidence>
<dbReference type="GO" id="GO:0071108">
    <property type="term" value="P:protein K48-linked deubiquitination"/>
    <property type="evidence" value="ECO:0007669"/>
    <property type="project" value="TreeGrafter"/>
</dbReference>
<dbReference type="GO" id="GO:0005829">
    <property type="term" value="C:cytosol"/>
    <property type="evidence" value="ECO:0007669"/>
    <property type="project" value="TreeGrafter"/>
</dbReference>
<dbReference type="PANTHER" id="PTHR18063">
    <property type="entry name" value="NF-E2 INDUCIBLE PROTEIN"/>
    <property type="match status" value="1"/>
</dbReference>
<dbReference type="GO" id="GO:0004843">
    <property type="term" value="F:cysteine-type deubiquitinase activity"/>
    <property type="evidence" value="ECO:0007669"/>
    <property type="project" value="InterPro"/>
</dbReference>
<name>A0AAV9J5U5_9PEZI</name>
<feature type="compositionally biased region" description="Polar residues" evidence="1">
    <location>
        <begin position="345"/>
        <end position="367"/>
    </location>
</feature>
<feature type="compositionally biased region" description="Polar residues" evidence="1">
    <location>
        <begin position="709"/>
        <end position="727"/>
    </location>
</feature>
<feature type="compositionally biased region" description="Low complexity" evidence="1">
    <location>
        <begin position="889"/>
        <end position="900"/>
    </location>
</feature>
<feature type="compositionally biased region" description="Pro residues" evidence="1">
    <location>
        <begin position="303"/>
        <end position="312"/>
    </location>
</feature>
<feature type="compositionally biased region" description="Polar residues" evidence="1">
    <location>
        <begin position="169"/>
        <end position="195"/>
    </location>
</feature>
<feature type="compositionally biased region" description="Polar residues" evidence="1">
    <location>
        <begin position="843"/>
        <end position="852"/>
    </location>
</feature>
<accession>A0AAV9J5U5</accession>
<feature type="compositionally biased region" description="Low complexity" evidence="1">
    <location>
        <begin position="13"/>
        <end position="33"/>
    </location>
</feature>
<feature type="region of interest" description="Disordered" evidence="1">
    <location>
        <begin position="682"/>
        <end position="762"/>
    </location>
</feature>
<proteinExistence type="predicted"/>
<evidence type="ECO:0000256" key="1">
    <source>
        <dbReference type="SAM" id="MobiDB-lite"/>
    </source>
</evidence>